<evidence type="ECO:0000256" key="2">
    <source>
        <dbReference type="SAM" id="SignalP"/>
    </source>
</evidence>
<protein>
    <recommendedName>
        <fullName evidence="5">Secreted protein</fullName>
    </recommendedName>
</protein>
<proteinExistence type="predicted"/>
<name>A0ABW6MVD8_9ACTN</name>
<keyword evidence="4" id="KW-1185">Reference proteome</keyword>
<sequence>MNRNVLRHILGALALAGVAFIGVGAAQAPADRAPADQTVLADSQWGSNPTPDVGEDDSQWG</sequence>
<organism evidence="3 4">
    <name type="scientific">Streptomyces tibetensis</name>
    <dbReference type="NCBI Taxonomy" id="2382123"/>
    <lineage>
        <taxon>Bacteria</taxon>
        <taxon>Bacillati</taxon>
        <taxon>Actinomycetota</taxon>
        <taxon>Actinomycetes</taxon>
        <taxon>Kitasatosporales</taxon>
        <taxon>Streptomycetaceae</taxon>
        <taxon>Streptomyces</taxon>
    </lineage>
</organism>
<feature type="compositionally biased region" description="Polar residues" evidence="1">
    <location>
        <begin position="40"/>
        <end position="50"/>
    </location>
</feature>
<gene>
    <name evidence="3" type="ORF">ACFYQT_15025</name>
</gene>
<evidence type="ECO:0000313" key="3">
    <source>
        <dbReference type="EMBL" id="MFF0004729.1"/>
    </source>
</evidence>
<comment type="caution">
    <text evidence="3">The sequence shown here is derived from an EMBL/GenBank/DDBJ whole genome shotgun (WGS) entry which is preliminary data.</text>
</comment>
<feature type="chain" id="PRO_5047070486" description="Secreted protein" evidence="2">
    <location>
        <begin position="26"/>
        <end position="61"/>
    </location>
</feature>
<dbReference type="RefSeq" id="WP_104782893.1">
    <property type="nucleotide sequence ID" value="NZ_JBEXVS010000012.1"/>
</dbReference>
<dbReference type="Proteomes" id="UP001601422">
    <property type="component" value="Unassembled WGS sequence"/>
</dbReference>
<accession>A0ABW6MVD8</accession>
<reference evidence="3 4" key="1">
    <citation type="submission" date="2024-10" db="EMBL/GenBank/DDBJ databases">
        <title>The Natural Products Discovery Center: Release of the First 8490 Sequenced Strains for Exploring Actinobacteria Biosynthetic Diversity.</title>
        <authorList>
            <person name="Kalkreuter E."/>
            <person name="Kautsar S.A."/>
            <person name="Yang D."/>
            <person name="Bader C.D."/>
            <person name="Teijaro C.N."/>
            <person name="Fluegel L."/>
            <person name="Davis C.M."/>
            <person name="Simpson J.R."/>
            <person name="Lauterbach L."/>
            <person name="Steele A.D."/>
            <person name="Gui C."/>
            <person name="Meng S."/>
            <person name="Li G."/>
            <person name="Viehrig K."/>
            <person name="Ye F."/>
            <person name="Su P."/>
            <person name="Kiefer A.F."/>
            <person name="Nichols A."/>
            <person name="Cepeda A.J."/>
            <person name="Yan W."/>
            <person name="Fan B."/>
            <person name="Jiang Y."/>
            <person name="Adhikari A."/>
            <person name="Zheng C.-J."/>
            <person name="Schuster L."/>
            <person name="Cowan T.M."/>
            <person name="Smanski M.J."/>
            <person name="Chevrette M.G."/>
            <person name="De Carvalho L.P.S."/>
            <person name="Shen B."/>
        </authorList>
    </citation>
    <scope>NUCLEOTIDE SEQUENCE [LARGE SCALE GENOMIC DNA]</scope>
    <source>
        <strain evidence="3 4">NPDC005497</strain>
    </source>
</reference>
<feature type="signal peptide" evidence="2">
    <location>
        <begin position="1"/>
        <end position="25"/>
    </location>
</feature>
<keyword evidence="2" id="KW-0732">Signal</keyword>
<evidence type="ECO:0000313" key="4">
    <source>
        <dbReference type="Proteomes" id="UP001601422"/>
    </source>
</evidence>
<dbReference type="EMBL" id="JBIAJP010000003">
    <property type="protein sequence ID" value="MFF0004729.1"/>
    <property type="molecule type" value="Genomic_DNA"/>
</dbReference>
<evidence type="ECO:0000256" key="1">
    <source>
        <dbReference type="SAM" id="MobiDB-lite"/>
    </source>
</evidence>
<feature type="region of interest" description="Disordered" evidence="1">
    <location>
        <begin position="31"/>
        <end position="61"/>
    </location>
</feature>
<evidence type="ECO:0008006" key="5">
    <source>
        <dbReference type="Google" id="ProtNLM"/>
    </source>
</evidence>